<dbReference type="InterPro" id="IPR036779">
    <property type="entry name" value="LysM_dom_sf"/>
</dbReference>
<evidence type="ECO:0000256" key="3">
    <source>
        <dbReference type="ARBA" id="ARBA00044955"/>
    </source>
</evidence>
<keyword evidence="5" id="KW-0732">Signal</keyword>
<evidence type="ECO:0000256" key="1">
    <source>
        <dbReference type="ARBA" id="ARBA00022669"/>
    </source>
</evidence>
<feature type="chain" id="PRO_5043373081" description="LysM domain-containing protein" evidence="5">
    <location>
        <begin position="22"/>
        <end position="246"/>
    </location>
</feature>
<keyword evidence="8" id="KW-1185">Reference proteome</keyword>
<proteinExistence type="inferred from homology"/>
<evidence type="ECO:0000256" key="2">
    <source>
        <dbReference type="ARBA" id="ARBA00023026"/>
    </source>
</evidence>
<reference evidence="7" key="1">
    <citation type="journal article" date="2023" name="Mol. Phylogenet. Evol.">
        <title>Genome-scale phylogeny and comparative genomics of the fungal order Sordariales.</title>
        <authorList>
            <person name="Hensen N."/>
            <person name="Bonometti L."/>
            <person name="Westerberg I."/>
            <person name="Brannstrom I.O."/>
            <person name="Guillou S."/>
            <person name="Cros-Aarteil S."/>
            <person name="Calhoun S."/>
            <person name="Haridas S."/>
            <person name="Kuo A."/>
            <person name="Mondo S."/>
            <person name="Pangilinan J."/>
            <person name="Riley R."/>
            <person name="LaButti K."/>
            <person name="Andreopoulos B."/>
            <person name="Lipzen A."/>
            <person name="Chen C."/>
            <person name="Yan M."/>
            <person name="Daum C."/>
            <person name="Ng V."/>
            <person name="Clum A."/>
            <person name="Steindorff A."/>
            <person name="Ohm R.A."/>
            <person name="Martin F."/>
            <person name="Silar P."/>
            <person name="Natvig D.O."/>
            <person name="Lalanne C."/>
            <person name="Gautier V."/>
            <person name="Ament-Velasquez S.L."/>
            <person name="Kruys A."/>
            <person name="Hutchinson M.I."/>
            <person name="Powell A.J."/>
            <person name="Barry K."/>
            <person name="Miller A.N."/>
            <person name="Grigoriev I.V."/>
            <person name="Debuchy R."/>
            <person name="Gladieux P."/>
            <person name="Hiltunen Thoren M."/>
            <person name="Johannesson H."/>
        </authorList>
    </citation>
    <scope>NUCLEOTIDE SEQUENCE</scope>
    <source>
        <strain evidence="7">PSN243</strain>
    </source>
</reference>
<feature type="signal peptide" evidence="5">
    <location>
        <begin position="1"/>
        <end position="21"/>
    </location>
</feature>
<dbReference type="Pfam" id="PF01476">
    <property type="entry name" value="LysM"/>
    <property type="match status" value="1"/>
</dbReference>
<dbReference type="AlphaFoldDB" id="A0AAV9G502"/>
<reference evidence="7" key="2">
    <citation type="submission" date="2023-05" db="EMBL/GenBank/DDBJ databases">
        <authorList>
            <consortium name="Lawrence Berkeley National Laboratory"/>
            <person name="Steindorff A."/>
            <person name="Hensen N."/>
            <person name="Bonometti L."/>
            <person name="Westerberg I."/>
            <person name="Brannstrom I.O."/>
            <person name="Guillou S."/>
            <person name="Cros-Aarteil S."/>
            <person name="Calhoun S."/>
            <person name="Haridas S."/>
            <person name="Kuo A."/>
            <person name="Mondo S."/>
            <person name="Pangilinan J."/>
            <person name="Riley R."/>
            <person name="Labutti K."/>
            <person name="Andreopoulos B."/>
            <person name="Lipzen A."/>
            <person name="Chen C."/>
            <person name="Yanf M."/>
            <person name="Daum C."/>
            <person name="Ng V."/>
            <person name="Clum A."/>
            <person name="Ohm R."/>
            <person name="Martin F."/>
            <person name="Silar P."/>
            <person name="Natvig D."/>
            <person name="Lalanne C."/>
            <person name="Gautier V."/>
            <person name="Ament-Velasquez S.L."/>
            <person name="Kruys A."/>
            <person name="Hutchinson M.I."/>
            <person name="Powell A.J."/>
            <person name="Barry K."/>
            <person name="Miller A.N."/>
            <person name="Grigoriev I.V."/>
            <person name="Debuchy R."/>
            <person name="Gladieux P."/>
            <person name="Thoren M.H."/>
            <person name="Johannesson H."/>
        </authorList>
    </citation>
    <scope>NUCLEOTIDE SEQUENCE</scope>
    <source>
        <strain evidence="7">PSN243</strain>
    </source>
</reference>
<evidence type="ECO:0000259" key="6">
    <source>
        <dbReference type="Pfam" id="PF01476"/>
    </source>
</evidence>
<sequence>MVSTTLLRGLVALALSSGVQSQVSVSQCTQTITARAGDTCASLAELAGISVTQFLRCPGFQHTIFDSSRPSAHGTAQMVTTTSLAYGSTTSTVIQSTTATATATQTVRATVVVTSTVLLTSTVTTNSTLTETVRVTATATSTQTQSTTETSIQGPGATPIRPTPVLPGAPSNCKAYDRILESDTCRTLANRNDLLLRDFYQLNPSVSSSIPSSLLCTPDSVSGLLSGLCQINCESLWTGYYVCTAT</sequence>
<keyword evidence="1" id="KW-0147">Chitin-binding</keyword>
<evidence type="ECO:0000313" key="8">
    <source>
        <dbReference type="Proteomes" id="UP001321760"/>
    </source>
</evidence>
<keyword evidence="2" id="KW-0843">Virulence</keyword>
<comment type="similarity">
    <text evidence="3">Belongs to the secreted LysM effector family.</text>
</comment>
<feature type="region of interest" description="Disordered" evidence="4">
    <location>
        <begin position="139"/>
        <end position="163"/>
    </location>
</feature>
<accession>A0AAV9G502</accession>
<dbReference type="Gene3D" id="3.10.350.10">
    <property type="entry name" value="LysM domain"/>
    <property type="match status" value="2"/>
</dbReference>
<dbReference type="InterPro" id="IPR018392">
    <property type="entry name" value="LysM"/>
</dbReference>
<evidence type="ECO:0000313" key="7">
    <source>
        <dbReference type="EMBL" id="KAK4442447.1"/>
    </source>
</evidence>
<protein>
    <recommendedName>
        <fullName evidence="6">LysM domain-containing protein</fullName>
    </recommendedName>
</protein>
<comment type="caution">
    <text evidence="7">The sequence shown here is derived from an EMBL/GenBank/DDBJ whole genome shotgun (WGS) entry which is preliminary data.</text>
</comment>
<dbReference type="Proteomes" id="UP001321760">
    <property type="component" value="Unassembled WGS sequence"/>
</dbReference>
<evidence type="ECO:0000256" key="5">
    <source>
        <dbReference type="SAM" id="SignalP"/>
    </source>
</evidence>
<dbReference type="PANTHER" id="PTHR34997">
    <property type="entry name" value="AM15"/>
    <property type="match status" value="1"/>
</dbReference>
<dbReference type="InterPro" id="IPR052210">
    <property type="entry name" value="LysM1-like"/>
</dbReference>
<gene>
    <name evidence="7" type="ORF">QBC34DRAFT_488850</name>
</gene>
<evidence type="ECO:0000256" key="4">
    <source>
        <dbReference type="SAM" id="MobiDB-lite"/>
    </source>
</evidence>
<dbReference type="GO" id="GO:0008061">
    <property type="term" value="F:chitin binding"/>
    <property type="evidence" value="ECO:0007669"/>
    <property type="project" value="UniProtKB-KW"/>
</dbReference>
<name>A0AAV9G502_9PEZI</name>
<feature type="compositionally biased region" description="Low complexity" evidence="4">
    <location>
        <begin position="139"/>
        <end position="151"/>
    </location>
</feature>
<dbReference type="EMBL" id="MU866016">
    <property type="protein sequence ID" value="KAK4442447.1"/>
    <property type="molecule type" value="Genomic_DNA"/>
</dbReference>
<dbReference type="PANTHER" id="PTHR34997:SF23">
    <property type="entry name" value="LYSM DOMAIN-CONTAINING PROTEIN"/>
    <property type="match status" value="1"/>
</dbReference>
<feature type="domain" description="LysM" evidence="6">
    <location>
        <begin position="33"/>
        <end position="56"/>
    </location>
</feature>
<organism evidence="7 8">
    <name type="scientific">Podospora aff. communis PSN243</name>
    <dbReference type="NCBI Taxonomy" id="3040156"/>
    <lineage>
        <taxon>Eukaryota</taxon>
        <taxon>Fungi</taxon>
        <taxon>Dikarya</taxon>
        <taxon>Ascomycota</taxon>
        <taxon>Pezizomycotina</taxon>
        <taxon>Sordariomycetes</taxon>
        <taxon>Sordariomycetidae</taxon>
        <taxon>Sordariales</taxon>
        <taxon>Podosporaceae</taxon>
        <taxon>Podospora</taxon>
    </lineage>
</organism>